<dbReference type="RefSeq" id="WP_188783155.1">
    <property type="nucleotide sequence ID" value="NZ_BMNI01000002.1"/>
</dbReference>
<feature type="transmembrane region" description="Helical" evidence="1">
    <location>
        <begin position="263"/>
        <end position="283"/>
    </location>
</feature>
<keyword evidence="5" id="KW-1185">Reference proteome</keyword>
<dbReference type="InterPro" id="IPR002656">
    <property type="entry name" value="Acyl_transf_3_dom"/>
</dbReference>
<evidence type="ECO:0000256" key="1">
    <source>
        <dbReference type="SAM" id="Phobius"/>
    </source>
</evidence>
<dbReference type="EMBL" id="BMNI01000002">
    <property type="protein sequence ID" value="GGO87623.1"/>
    <property type="molecule type" value="Genomic_DNA"/>
</dbReference>
<accession>A0ABQ2N8T5</accession>
<evidence type="ECO:0000313" key="5">
    <source>
        <dbReference type="Proteomes" id="UP000655410"/>
    </source>
</evidence>
<sequence length="679" mass="72341">MTGHRTDIQALRAAAVTAVVLFHVWPGAVRGGYAGVDVFFVISGFLITGHLLGELRQHGRVRLVAFWGRRLRRLMPAALTVLAATAAAVWLLLPTGVRAVQLREVVASALYVENWLLAHDSVDYLAAENSPSAVQHYWSLAVEEQFYLVWPLLLLLAGLAARSVARRGVRREAGWWAAAMLAVVLVGSLAASVVLTTRDPGPAYFATWTRAWEFAAGGLLATWASAPERRLGEAGQTAARTLGWAAIAATVLLYTPATPFPGWTALLPVVGAALVIAAGDAAPGSRYRSVTGSRPVSGLGTLSYGIYLWHWPLVVVGGAVAGWFVGVPAVAVSVLLAWATFHAVENPVRFHQPLVRSSRWTYLAAAAAISVVVAGSLVGIRAQDQAAAASVQQAQRLLRDSPCLGARAVLGDHRHCPDPGLDGVLVPAPAARLTDTGGAYACYSDADTRAVPVPSCHYGSDRPDALRVALVGNSHATTLLPGLRPALNRLNWSLDTYVGRNCRWIVSDLPADRCSTGLPWMKPLTRGTPYDLILVTSRRDENRAAGQPDPDAAAMAAAWRPAIRRGTTVVAIADNPGLPPEVEGCLDAGDDLAALDACRFTPAQAWATDDPLPAAVRLAGRGARLVDLTRVFCDGDRCPLVIGHVLAYRDGHHLTATFVRTLAPYLIQEIRAALRKEGK</sequence>
<feature type="transmembrane region" description="Helical" evidence="1">
    <location>
        <begin position="173"/>
        <end position="195"/>
    </location>
</feature>
<evidence type="ECO:0000259" key="2">
    <source>
        <dbReference type="Pfam" id="PF01757"/>
    </source>
</evidence>
<feature type="domain" description="Acyltransferase 3" evidence="2">
    <location>
        <begin position="7"/>
        <end position="338"/>
    </location>
</feature>
<keyword evidence="1" id="KW-1133">Transmembrane helix</keyword>
<dbReference type="InterPro" id="IPR043968">
    <property type="entry name" value="SGNH"/>
</dbReference>
<name>A0ABQ2N8T5_9ACTN</name>
<keyword evidence="1" id="KW-0472">Membrane</keyword>
<reference evidence="5" key="1">
    <citation type="journal article" date="2019" name="Int. J. Syst. Evol. Microbiol.">
        <title>The Global Catalogue of Microorganisms (GCM) 10K type strain sequencing project: providing services to taxonomists for standard genome sequencing and annotation.</title>
        <authorList>
            <consortium name="The Broad Institute Genomics Platform"/>
            <consortium name="The Broad Institute Genome Sequencing Center for Infectious Disease"/>
            <person name="Wu L."/>
            <person name="Ma J."/>
        </authorList>
    </citation>
    <scope>NUCLEOTIDE SEQUENCE [LARGE SCALE GENOMIC DNA]</scope>
    <source>
        <strain evidence="5">CGMCC 4.7371</strain>
    </source>
</reference>
<dbReference type="Pfam" id="PF19040">
    <property type="entry name" value="SGNH"/>
    <property type="match status" value="1"/>
</dbReference>
<feature type="transmembrane region" description="Helical" evidence="1">
    <location>
        <begin position="360"/>
        <end position="380"/>
    </location>
</feature>
<feature type="transmembrane region" description="Helical" evidence="1">
    <location>
        <begin position="320"/>
        <end position="339"/>
    </location>
</feature>
<comment type="caution">
    <text evidence="4">The sequence shown here is derived from an EMBL/GenBank/DDBJ whole genome shotgun (WGS) entry which is preliminary data.</text>
</comment>
<dbReference type="InterPro" id="IPR050879">
    <property type="entry name" value="Acyltransferase_3"/>
</dbReference>
<dbReference type="PANTHER" id="PTHR23028">
    <property type="entry name" value="ACETYLTRANSFERASE"/>
    <property type="match status" value="1"/>
</dbReference>
<dbReference type="Pfam" id="PF01757">
    <property type="entry name" value="Acyl_transf_3"/>
    <property type="match status" value="1"/>
</dbReference>
<dbReference type="Proteomes" id="UP000655410">
    <property type="component" value="Unassembled WGS sequence"/>
</dbReference>
<feature type="transmembrane region" description="Helical" evidence="1">
    <location>
        <begin position="295"/>
        <end position="314"/>
    </location>
</feature>
<feature type="transmembrane region" description="Helical" evidence="1">
    <location>
        <begin position="145"/>
        <end position="161"/>
    </location>
</feature>
<dbReference type="GO" id="GO:0016746">
    <property type="term" value="F:acyltransferase activity"/>
    <property type="evidence" value="ECO:0007669"/>
    <property type="project" value="UniProtKB-KW"/>
</dbReference>
<dbReference type="PANTHER" id="PTHR23028:SF53">
    <property type="entry name" value="ACYL_TRANSF_3 DOMAIN-CONTAINING PROTEIN"/>
    <property type="match status" value="1"/>
</dbReference>
<evidence type="ECO:0000313" key="4">
    <source>
        <dbReference type="EMBL" id="GGO87623.1"/>
    </source>
</evidence>
<feature type="transmembrane region" description="Helical" evidence="1">
    <location>
        <begin position="32"/>
        <end position="53"/>
    </location>
</feature>
<proteinExistence type="predicted"/>
<feature type="domain" description="SGNH" evidence="3">
    <location>
        <begin position="442"/>
        <end position="666"/>
    </location>
</feature>
<feature type="transmembrane region" description="Helical" evidence="1">
    <location>
        <begin position="74"/>
        <end position="93"/>
    </location>
</feature>
<keyword evidence="4" id="KW-0808">Transferase</keyword>
<protein>
    <submittedName>
        <fullName evidence="4">Acyltransferase</fullName>
    </submittedName>
</protein>
<keyword evidence="1" id="KW-0812">Transmembrane</keyword>
<organism evidence="4 5">
    <name type="scientific">Nocardioides phosphati</name>
    <dbReference type="NCBI Taxonomy" id="1867775"/>
    <lineage>
        <taxon>Bacteria</taxon>
        <taxon>Bacillati</taxon>
        <taxon>Actinomycetota</taxon>
        <taxon>Actinomycetes</taxon>
        <taxon>Propionibacteriales</taxon>
        <taxon>Nocardioidaceae</taxon>
        <taxon>Nocardioides</taxon>
    </lineage>
</organism>
<evidence type="ECO:0000259" key="3">
    <source>
        <dbReference type="Pfam" id="PF19040"/>
    </source>
</evidence>
<keyword evidence="4" id="KW-0012">Acyltransferase</keyword>
<gene>
    <name evidence="4" type="ORF">GCM10011584_12690</name>
</gene>